<dbReference type="Pfam" id="PF03184">
    <property type="entry name" value="DDE_1"/>
    <property type="match status" value="1"/>
</dbReference>
<keyword evidence="5" id="KW-1185">Reference proteome</keyword>
<dbReference type="SUPFAM" id="SSF46689">
    <property type="entry name" value="Homeodomain-like"/>
    <property type="match status" value="2"/>
</dbReference>
<evidence type="ECO:0000256" key="1">
    <source>
        <dbReference type="ARBA" id="ARBA00023125"/>
    </source>
</evidence>
<dbReference type="Pfam" id="PF18107">
    <property type="entry name" value="HTH_ABP1_N"/>
    <property type="match status" value="1"/>
</dbReference>
<proteinExistence type="predicted"/>
<evidence type="ECO:0000313" key="4">
    <source>
        <dbReference type="EMBL" id="KAJ5094896.1"/>
    </source>
</evidence>
<evidence type="ECO:0000256" key="2">
    <source>
        <dbReference type="SAM" id="MobiDB-lite"/>
    </source>
</evidence>
<keyword evidence="1" id="KW-0238">DNA-binding</keyword>
<organism evidence="4 5">
    <name type="scientific">Penicillium argentinense</name>
    <dbReference type="NCBI Taxonomy" id="1131581"/>
    <lineage>
        <taxon>Eukaryota</taxon>
        <taxon>Fungi</taxon>
        <taxon>Dikarya</taxon>
        <taxon>Ascomycota</taxon>
        <taxon>Pezizomycotina</taxon>
        <taxon>Eurotiomycetes</taxon>
        <taxon>Eurotiomycetidae</taxon>
        <taxon>Eurotiales</taxon>
        <taxon>Aspergillaceae</taxon>
        <taxon>Penicillium</taxon>
    </lineage>
</organism>
<feature type="domain" description="HTH CENPB-type" evidence="3">
    <location>
        <begin position="96"/>
        <end position="171"/>
    </location>
</feature>
<accession>A0A9W9F768</accession>
<dbReference type="PANTHER" id="PTHR19303">
    <property type="entry name" value="TRANSPOSON"/>
    <property type="match status" value="1"/>
</dbReference>
<gene>
    <name evidence="4" type="ORF">N7532_007187</name>
</gene>
<dbReference type="EMBL" id="JAPQKI010000006">
    <property type="protein sequence ID" value="KAJ5094896.1"/>
    <property type="molecule type" value="Genomic_DNA"/>
</dbReference>
<feature type="region of interest" description="Disordered" evidence="2">
    <location>
        <begin position="1"/>
        <end position="25"/>
    </location>
</feature>
<dbReference type="Pfam" id="PF03221">
    <property type="entry name" value="HTH_Tnp_Tc5"/>
    <property type="match status" value="1"/>
</dbReference>
<dbReference type="GO" id="GO:0005634">
    <property type="term" value="C:nucleus"/>
    <property type="evidence" value="ECO:0007669"/>
    <property type="project" value="TreeGrafter"/>
</dbReference>
<evidence type="ECO:0000259" key="3">
    <source>
        <dbReference type="PROSITE" id="PS51253"/>
    </source>
</evidence>
<reference evidence="4" key="2">
    <citation type="journal article" date="2023" name="IMA Fungus">
        <title>Comparative genomic study of the Penicillium genus elucidates a diverse pangenome and 15 lateral gene transfer events.</title>
        <authorList>
            <person name="Petersen C."/>
            <person name="Sorensen T."/>
            <person name="Nielsen M.R."/>
            <person name="Sondergaard T.E."/>
            <person name="Sorensen J.L."/>
            <person name="Fitzpatrick D.A."/>
            <person name="Frisvad J.C."/>
            <person name="Nielsen K.L."/>
        </authorList>
    </citation>
    <scope>NUCLEOTIDE SEQUENCE</scope>
    <source>
        <strain evidence="4">IBT 30761</strain>
    </source>
</reference>
<comment type="caution">
    <text evidence="4">The sequence shown here is derived from an EMBL/GenBank/DDBJ whole genome shotgun (WGS) entry which is preliminary data.</text>
</comment>
<dbReference type="GO" id="GO:0003677">
    <property type="term" value="F:DNA binding"/>
    <property type="evidence" value="ECO:0007669"/>
    <property type="project" value="UniProtKB-KW"/>
</dbReference>
<protein>
    <recommendedName>
        <fullName evidence="3">HTH CENPB-type domain-containing protein</fullName>
    </recommendedName>
</protein>
<sequence>MHDSTSPSPSLPPAPSVRSSVTLSAKLPYPKRSNATISDAQRKALRIFASETRPKPTQKACAAWFHAKFGRIIDRTKVSRTLSSQYSYLDNGEARTNSRRSTAHWPLLDEALFQWQQRHAEKGFPITGPLIRLKAAEYWKKMPMYKDQTMPLFSDGWLTGFKRRYSIRWHTFHGEAASVPDSIHHETKAIQVICDEYAPEDIYNMDETGLYWRRMPNGGLTSEGRPGQKRDKTRITVVVASNATDSDRLPLWIIGTAKTPHALRGMNLASIGCKWRYNKKAWMRHEIMEQWLRAFYLRIGRQKRVLLLMDNFSAHRIALKKAPPPSNIRIVFFPAKATSIYQPLDQGIIQKLKHYYRKSWMYWMISMLDRGIDPRERMSLNYTLRWLTQVWRTRVSNETIQNCYIKRTVLPGCRLSSQDQADQDQIGSNLLDPELKPLYNQVVEKLAFQPDADEILPFDEFLNPSDENVDTAEPELDDIVINFVGEDIGDDLPDLDEEYIFGPRPEVPSDTVILRHLSDLSLWAAHREGCTEEHMSSIEALTKAFKKLEVDGKRQKTLMEMDLNPNRKSFMYILHNRAMILS</sequence>
<evidence type="ECO:0000313" key="5">
    <source>
        <dbReference type="Proteomes" id="UP001149074"/>
    </source>
</evidence>
<dbReference type="InterPro" id="IPR009057">
    <property type="entry name" value="Homeodomain-like_sf"/>
</dbReference>
<dbReference type="InterPro" id="IPR006600">
    <property type="entry name" value="HTH_CenpB_DNA-bd_dom"/>
</dbReference>
<dbReference type="SMART" id="SM00674">
    <property type="entry name" value="CENPB"/>
    <property type="match status" value="1"/>
</dbReference>
<name>A0A9W9F768_9EURO</name>
<dbReference type="AlphaFoldDB" id="A0A9W9F768"/>
<dbReference type="InterPro" id="IPR004875">
    <property type="entry name" value="DDE_SF_endonuclease_dom"/>
</dbReference>
<dbReference type="GeneID" id="81358659"/>
<dbReference type="PROSITE" id="PS51253">
    <property type="entry name" value="HTH_CENPB"/>
    <property type="match status" value="1"/>
</dbReference>
<dbReference type="OrthoDB" id="125347at2759"/>
<dbReference type="InterPro" id="IPR050863">
    <property type="entry name" value="CenT-Element_Derived"/>
</dbReference>
<dbReference type="PANTHER" id="PTHR19303:SF73">
    <property type="entry name" value="PROTEIN PDC2"/>
    <property type="match status" value="1"/>
</dbReference>
<dbReference type="Gene3D" id="1.10.10.60">
    <property type="entry name" value="Homeodomain-like"/>
    <property type="match status" value="2"/>
</dbReference>
<dbReference type="InterPro" id="IPR041188">
    <property type="entry name" value="HTH_ABP1_N"/>
</dbReference>
<reference evidence="4" key="1">
    <citation type="submission" date="2022-11" db="EMBL/GenBank/DDBJ databases">
        <authorList>
            <person name="Petersen C."/>
        </authorList>
    </citation>
    <scope>NUCLEOTIDE SEQUENCE</scope>
    <source>
        <strain evidence="4">IBT 30761</strain>
    </source>
</reference>
<dbReference type="Proteomes" id="UP001149074">
    <property type="component" value="Unassembled WGS sequence"/>
</dbReference>
<dbReference type="RefSeq" id="XP_056473046.1">
    <property type="nucleotide sequence ID" value="XM_056619680.1"/>
</dbReference>